<sequence length="250" mass="28616">MSKVHLNSSTSLNIFFNLKPIDTILDENRELLRSQKEKTRLKNRQIMKRLIDITVCLGIGGKPFRGHSEKSNDIHKGLFLDIVGLLKKYDPILNEHLNNGPKNAMYCSNRIQNDLIFSITQLMKRQLKDCIQDKKISLISDETSDLGHHEQLSIVIRYFDDTKCSAVEQFLTMKRIKSVNAQSIFNTLSDVIEEYNIKWENIVSTCFDGAATMAGSTAGVQTKFKEKNKNIFFVHCYGHCLNLILVDSEK</sequence>
<keyword evidence="3" id="KW-1185">Reference proteome</keyword>
<dbReference type="EnsemblMetazoa" id="XM_008183019.1">
    <property type="protein sequence ID" value="XP_008181241.1"/>
    <property type="gene ID" value="LOC103308873"/>
</dbReference>
<dbReference type="KEGG" id="api:103308873"/>
<dbReference type="PANTHER" id="PTHR45749">
    <property type="match status" value="1"/>
</dbReference>
<protein>
    <recommendedName>
        <fullName evidence="1">DUF4371 domain-containing protein</fullName>
    </recommendedName>
</protein>
<feature type="domain" description="DUF4371" evidence="1">
    <location>
        <begin position="35"/>
        <end position="217"/>
    </location>
</feature>
<reference evidence="2" key="2">
    <citation type="submission" date="2022-06" db="UniProtKB">
        <authorList>
            <consortium name="EnsemblMetazoa"/>
        </authorList>
    </citation>
    <scope>IDENTIFICATION</scope>
</reference>
<dbReference type="AlphaFoldDB" id="A0A8R2F8G1"/>
<evidence type="ECO:0000313" key="2">
    <source>
        <dbReference type="EnsemblMetazoa" id="XP_008181241.1"/>
    </source>
</evidence>
<dbReference type="RefSeq" id="XP_008181241.1">
    <property type="nucleotide sequence ID" value="XM_008183019.1"/>
</dbReference>
<dbReference type="GeneID" id="103308873"/>
<proteinExistence type="predicted"/>
<dbReference type="InterPro" id="IPR025398">
    <property type="entry name" value="DUF4371"/>
</dbReference>
<evidence type="ECO:0000313" key="3">
    <source>
        <dbReference type="Proteomes" id="UP000007819"/>
    </source>
</evidence>
<reference evidence="3" key="1">
    <citation type="submission" date="2010-06" db="EMBL/GenBank/DDBJ databases">
        <authorList>
            <person name="Jiang H."/>
            <person name="Abraham K."/>
            <person name="Ali S."/>
            <person name="Alsbrooks S.L."/>
            <person name="Anim B.N."/>
            <person name="Anosike U.S."/>
            <person name="Attaway T."/>
            <person name="Bandaranaike D.P."/>
            <person name="Battles P.K."/>
            <person name="Bell S.N."/>
            <person name="Bell A.V."/>
            <person name="Beltran B."/>
            <person name="Bickham C."/>
            <person name="Bustamante Y."/>
            <person name="Caleb T."/>
            <person name="Canada A."/>
            <person name="Cardenas V."/>
            <person name="Carter K."/>
            <person name="Chacko J."/>
            <person name="Chandrabose M.N."/>
            <person name="Chavez D."/>
            <person name="Chavez A."/>
            <person name="Chen L."/>
            <person name="Chu H.-S."/>
            <person name="Claassen K.J."/>
            <person name="Cockrell R."/>
            <person name="Collins M."/>
            <person name="Cooper J.A."/>
            <person name="Cree A."/>
            <person name="Curry S.M."/>
            <person name="Da Y."/>
            <person name="Dao M.D."/>
            <person name="Das B."/>
            <person name="Davila M.-L."/>
            <person name="Davy-Carroll L."/>
            <person name="Denson S."/>
            <person name="Dinh H."/>
            <person name="Ebong V.E."/>
            <person name="Edwards J.R."/>
            <person name="Egan A."/>
            <person name="El-Daye J."/>
            <person name="Escobedo L."/>
            <person name="Fernandez S."/>
            <person name="Fernando P.R."/>
            <person name="Flagg N."/>
            <person name="Forbes L.D."/>
            <person name="Fowler R.G."/>
            <person name="Fu Q."/>
            <person name="Gabisi R.A."/>
            <person name="Ganer J."/>
            <person name="Garbino Pronczuk A."/>
            <person name="Garcia R.M."/>
            <person name="Garner T."/>
            <person name="Garrett T.E."/>
            <person name="Gonzalez D.A."/>
            <person name="Hamid H."/>
            <person name="Hawkins E.S."/>
            <person name="Hirani K."/>
            <person name="Hogues M.E."/>
            <person name="Hollins B."/>
            <person name="Hsiao C.-H."/>
            <person name="Jabil R."/>
            <person name="James M.L."/>
            <person name="Jhangiani S.N."/>
            <person name="Johnson B."/>
            <person name="Johnson Q."/>
            <person name="Joshi V."/>
            <person name="Kalu J.B."/>
            <person name="Kam C."/>
            <person name="Kashfia A."/>
            <person name="Keebler J."/>
            <person name="Kisamo H."/>
            <person name="Kovar C.L."/>
            <person name="Lago L.A."/>
            <person name="Lai C.-Y."/>
            <person name="Laidlaw J."/>
            <person name="Lara F."/>
            <person name="Le T.-K."/>
            <person name="Lee S.L."/>
            <person name="Legall F.H."/>
            <person name="Lemon S.J."/>
            <person name="Lewis L.R."/>
            <person name="Li B."/>
            <person name="Liu Y."/>
            <person name="Liu Y.-S."/>
            <person name="Lopez J."/>
            <person name="Lozado R.J."/>
            <person name="Lu J."/>
            <person name="Madu R.C."/>
            <person name="Maheshwari M."/>
            <person name="Maheshwari R."/>
            <person name="Malloy K."/>
            <person name="Martinez E."/>
            <person name="Mathew T."/>
            <person name="Mercado I.C."/>
            <person name="Mercado C."/>
            <person name="Meyer B."/>
            <person name="Montgomery K."/>
            <person name="Morgan M.B."/>
            <person name="Munidasa M."/>
            <person name="Nazareth L.V."/>
            <person name="Nelson J."/>
            <person name="Ng B.M."/>
            <person name="Nguyen N.B."/>
            <person name="Nguyen P.Q."/>
            <person name="Nguyen T."/>
            <person name="Obregon M."/>
            <person name="Okwuonu G.O."/>
            <person name="Onwere C.G."/>
            <person name="Orozco G."/>
            <person name="Parra A."/>
            <person name="Patel S."/>
            <person name="Patil S."/>
            <person name="Perez A."/>
            <person name="Perez Y."/>
            <person name="Pham C."/>
            <person name="Primus E.L."/>
            <person name="Pu L.-L."/>
            <person name="Puazo M."/>
            <person name="Qin X."/>
            <person name="Quiroz J.B."/>
            <person name="Reese J."/>
            <person name="Richards S."/>
            <person name="Rives C.M."/>
            <person name="Robberts R."/>
            <person name="Ruiz S.J."/>
            <person name="Ruiz M.J."/>
            <person name="Santibanez J."/>
            <person name="Schneider B.W."/>
            <person name="Sisson I."/>
            <person name="Smith M."/>
            <person name="Sodergren E."/>
            <person name="Song X.-Z."/>
            <person name="Song B.B."/>
            <person name="Summersgill H."/>
            <person name="Thelus R."/>
            <person name="Thornton R.D."/>
            <person name="Trejos Z.Y."/>
            <person name="Usmani K."/>
            <person name="Vattathil S."/>
            <person name="Villasana D."/>
            <person name="Walker D.L."/>
            <person name="Wang S."/>
            <person name="Wang K."/>
            <person name="White C.S."/>
            <person name="Williams A.C."/>
            <person name="Williamson J."/>
            <person name="Wilson K."/>
            <person name="Woghiren I.O."/>
            <person name="Woodworth J.R."/>
            <person name="Worley K.C."/>
            <person name="Wright R.A."/>
            <person name="Wu W."/>
            <person name="Young L."/>
            <person name="Zhang L."/>
            <person name="Zhang J."/>
            <person name="Zhu Y."/>
            <person name="Muzny D.M."/>
            <person name="Weinstock G."/>
            <person name="Gibbs R.A."/>
        </authorList>
    </citation>
    <scope>NUCLEOTIDE SEQUENCE [LARGE SCALE GENOMIC DNA]</scope>
    <source>
        <strain evidence="3">LSR1</strain>
    </source>
</reference>
<name>A0A8R2F8G1_ACYPI</name>
<dbReference type="PANTHER" id="PTHR45749:SF21">
    <property type="entry name" value="DUF4371 DOMAIN-CONTAINING PROTEIN"/>
    <property type="match status" value="1"/>
</dbReference>
<evidence type="ECO:0000259" key="1">
    <source>
        <dbReference type="Pfam" id="PF14291"/>
    </source>
</evidence>
<dbReference type="InterPro" id="IPR012337">
    <property type="entry name" value="RNaseH-like_sf"/>
</dbReference>
<dbReference type="Proteomes" id="UP000007819">
    <property type="component" value="Chromosome X"/>
</dbReference>
<organism evidence="2 3">
    <name type="scientific">Acyrthosiphon pisum</name>
    <name type="common">Pea aphid</name>
    <dbReference type="NCBI Taxonomy" id="7029"/>
    <lineage>
        <taxon>Eukaryota</taxon>
        <taxon>Metazoa</taxon>
        <taxon>Ecdysozoa</taxon>
        <taxon>Arthropoda</taxon>
        <taxon>Hexapoda</taxon>
        <taxon>Insecta</taxon>
        <taxon>Pterygota</taxon>
        <taxon>Neoptera</taxon>
        <taxon>Paraneoptera</taxon>
        <taxon>Hemiptera</taxon>
        <taxon>Sternorrhyncha</taxon>
        <taxon>Aphidomorpha</taxon>
        <taxon>Aphidoidea</taxon>
        <taxon>Aphididae</taxon>
        <taxon>Macrosiphini</taxon>
        <taxon>Acyrthosiphon</taxon>
    </lineage>
</organism>
<accession>A0A8R2F8G1</accession>
<dbReference type="Pfam" id="PF14291">
    <property type="entry name" value="DUF4371"/>
    <property type="match status" value="1"/>
</dbReference>
<dbReference type="OrthoDB" id="6621924at2759"/>
<dbReference type="SUPFAM" id="SSF53098">
    <property type="entry name" value="Ribonuclease H-like"/>
    <property type="match status" value="1"/>
</dbReference>